<accession>A0A369KYX7</accession>
<evidence type="ECO:0008006" key="5">
    <source>
        <dbReference type="Google" id="ProtNLM"/>
    </source>
</evidence>
<keyword evidence="1" id="KW-0175">Coiled coil</keyword>
<evidence type="ECO:0000256" key="2">
    <source>
        <dbReference type="SAM" id="SignalP"/>
    </source>
</evidence>
<organism evidence="3 4">
    <name type="scientific">Spirobacillus cienkowskii</name>
    <dbReference type="NCBI Taxonomy" id="495820"/>
    <lineage>
        <taxon>Bacteria</taxon>
        <taxon>Pseudomonadati</taxon>
        <taxon>Bdellovibrionota</taxon>
        <taxon>Oligoflexia</taxon>
        <taxon>Silvanigrellales</taxon>
        <taxon>Spirobacillus</taxon>
    </lineage>
</organism>
<dbReference type="Proteomes" id="UP000253934">
    <property type="component" value="Unassembled WGS sequence"/>
</dbReference>
<keyword evidence="4" id="KW-1185">Reference proteome</keyword>
<dbReference type="EMBL" id="QOVW01000016">
    <property type="protein sequence ID" value="RDB36933.1"/>
    <property type="molecule type" value="Genomic_DNA"/>
</dbReference>
<name>A0A369KYX7_9BACT</name>
<gene>
    <name evidence="3" type="ORF">DCC88_02450</name>
</gene>
<evidence type="ECO:0000313" key="3">
    <source>
        <dbReference type="EMBL" id="RDB36933.1"/>
    </source>
</evidence>
<keyword evidence="2" id="KW-0732">Signal</keyword>
<sequence length="435" mass="49623">MKIYLMGLLSFFLTSFSAYANCCFVFPHNYNGQTNTNNPPTAGDYNIRNPIFIPRDNGNYNSSSTSLPISVLKQLEENEREFRNELNRTNEKYNALAEKTKKEIEEELKIKIVPEPLPLRDYTPLGKDVEKATTEQAEKELARREAELEERAKKSNADAAELMRAQASYFKLESKEKVIEKTRHNLSSSSFAEYREAVGKLTDLFEKYHELKANGKIEHLAEIKLVLDQFVDDNGIINDFKPFFKQIENIQFKTNINQIESSLKFSYYTKIIKNINNSLGVLKNSYSPISLEKAEIAIENSLKADALLAENRLDTANRYSNRASTSINFINNLSTNIYARASRNTLSKDYFNISAVNGNTYENYSIIDASNRLAKKLKTHYSDEAVLYGNLKLQEAEYYAANGDYRKFESNLDSVWQLYDALNSTGKGVAAVVKN</sequence>
<evidence type="ECO:0000313" key="4">
    <source>
        <dbReference type="Proteomes" id="UP000253934"/>
    </source>
</evidence>
<dbReference type="AlphaFoldDB" id="A0A369KYX7"/>
<protein>
    <recommendedName>
        <fullName evidence="5">TolC family protein</fullName>
    </recommendedName>
</protein>
<evidence type="ECO:0000256" key="1">
    <source>
        <dbReference type="SAM" id="Coils"/>
    </source>
</evidence>
<reference evidence="3" key="1">
    <citation type="submission" date="2018-04" db="EMBL/GenBank/DDBJ databases">
        <title>Draft genome sequence of the Candidatus Spirobacillus cienkowskii, a pathogen of freshwater Daphnia species, reconstructed from hemolymph metagenomic reads.</title>
        <authorList>
            <person name="Bresciani L."/>
            <person name="Lemos L.N."/>
            <person name="Wale N."/>
            <person name="Lin J.Y."/>
            <person name="Fernandes G.R."/>
            <person name="Duffy M.A."/>
            <person name="Rodrigues J.M."/>
        </authorList>
    </citation>
    <scope>NUCLEOTIDE SEQUENCE [LARGE SCALE GENOMIC DNA]</scope>
    <source>
        <strain evidence="3">Binning01</strain>
    </source>
</reference>
<feature type="chain" id="PRO_5016680322" description="TolC family protein" evidence="2">
    <location>
        <begin position="21"/>
        <end position="435"/>
    </location>
</feature>
<comment type="caution">
    <text evidence="3">The sequence shown here is derived from an EMBL/GenBank/DDBJ whole genome shotgun (WGS) entry which is preliminary data.</text>
</comment>
<feature type="signal peptide" evidence="2">
    <location>
        <begin position="1"/>
        <end position="20"/>
    </location>
</feature>
<proteinExistence type="predicted"/>
<feature type="coiled-coil region" evidence="1">
    <location>
        <begin position="72"/>
        <end position="165"/>
    </location>
</feature>